<proteinExistence type="inferred from homology"/>
<dbReference type="RefSeq" id="XP_025829327.1">
    <property type="nucleotide sequence ID" value="XM_025973542.1"/>
</dbReference>
<comment type="similarity">
    <text evidence="1">Belongs to the pseudouridine synthase TruB family.</text>
</comment>
<dbReference type="FunCoup" id="A0A7F5R241">
    <property type="interactions" value="716"/>
</dbReference>
<dbReference type="GO" id="GO:0009982">
    <property type="term" value="F:pseudouridine synthase activity"/>
    <property type="evidence" value="ECO:0007669"/>
    <property type="project" value="InterPro"/>
</dbReference>
<dbReference type="AlphaFoldDB" id="A0A7F5R241"/>
<accession>A0A7F5R241</accession>
<dbReference type="KEGG" id="apln:108733427"/>
<dbReference type="InterPro" id="IPR020103">
    <property type="entry name" value="PsdUridine_synth_cat_dom_sf"/>
</dbReference>
<dbReference type="InterPro" id="IPR039048">
    <property type="entry name" value="Trub2"/>
</dbReference>
<dbReference type="InterPro" id="IPR002501">
    <property type="entry name" value="PsdUridine_synth_N"/>
</dbReference>
<feature type="domain" description="Pseudouridine synthase II N-terminal" evidence="2">
    <location>
        <begin position="96"/>
        <end position="228"/>
    </location>
</feature>
<protein>
    <submittedName>
        <fullName evidence="4">Mitochondrial mRNA pseudouridine synthase Trub2</fullName>
    </submittedName>
</protein>
<dbReference type="GeneID" id="108733427"/>
<dbReference type="OrthoDB" id="9995526at2759"/>
<keyword evidence="3" id="KW-1185">Reference proteome</keyword>
<sequence length="304" mass="34424">MLAANAKEIWNNLRGVICVYKPAGIKCNQIRKSIINAVCSGLDKLEVRPPGEYIQIEGDTTKELNIVKKVNLADDVLVVGPRYQFGDVSCSWSSYLGPNTSGVLLLGINDGTKAAKIIRENRLARTYKVRGILGEATDTYFKDGKVVERSTFRFIKLSHIEKLLTSMQAAHQKKMFELCGVDNQSQAAYELAIRGLIRPASSKIPVLYGIKCVNFQSPQFTIEVQCINEYEMYLKTLIHDIGVQLHSTAYCSEIQCIRHGHFTIDDALLRKHWTLENIYTNMEEMNKKLLLHEDMLRQNSPILQ</sequence>
<dbReference type="InParanoid" id="A0A7F5R241"/>
<gene>
    <name evidence="4" type="primary">LOC108733427</name>
</gene>
<organism evidence="3 4">
    <name type="scientific">Agrilus planipennis</name>
    <name type="common">Emerald ash borer</name>
    <name type="synonym">Agrilus marcopoli</name>
    <dbReference type="NCBI Taxonomy" id="224129"/>
    <lineage>
        <taxon>Eukaryota</taxon>
        <taxon>Metazoa</taxon>
        <taxon>Ecdysozoa</taxon>
        <taxon>Arthropoda</taxon>
        <taxon>Hexapoda</taxon>
        <taxon>Insecta</taxon>
        <taxon>Pterygota</taxon>
        <taxon>Neoptera</taxon>
        <taxon>Endopterygota</taxon>
        <taxon>Coleoptera</taxon>
        <taxon>Polyphaga</taxon>
        <taxon>Elateriformia</taxon>
        <taxon>Buprestoidea</taxon>
        <taxon>Buprestidae</taxon>
        <taxon>Agrilinae</taxon>
        <taxon>Agrilus</taxon>
    </lineage>
</organism>
<evidence type="ECO:0000313" key="4">
    <source>
        <dbReference type="RefSeq" id="XP_025829327.1"/>
    </source>
</evidence>
<dbReference type="PANTHER" id="PTHR13195:SF0">
    <property type="entry name" value="PSEUDOURIDYLATE SYNTHASE TRUB2, MITOCHONDRIAL"/>
    <property type="match status" value="1"/>
</dbReference>
<name>A0A7F5R241_AGRPL</name>
<dbReference type="Gene3D" id="3.30.2350.10">
    <property type="entry name" value="Pseudouridine synthase"/>
    <property type="match status" value="1"/>
</dbReference>
<dbReference type="PANTHER" id="PTHR13195">
    <property type="entry name" value="PSEUDOURIDINE SYNTHASE-RELATED"/>
    <property type="match status" value="1"/>
</dbReference>
<dbReference type="Proteomes" id="UP000192223">
    <property type="component" value="Unplaced"/>
</dbReference>
<dbReference type="GO" id="GO:0006396">
    <property type="term" value="P:RNA processing"/>
    <property type="evidence" value="ECO:0007669"/>
    <property type="project" value="InterPro"/>
</dbReference>
<evidence type="ECO:0000256" key="1">
    <source>
        <dbReference type="ARBA" id="ARBA00008999"/>
    </source>
</evidence>
<evidence type="ECO:0000259" key="2">
    <source>
        <dbReference type="Pfam" id="PF01509"/>
    </source>
</evidence>
<reference evidence="4" key="1">
    <citation type="submission" date="2025-08" db="UniProtKB">
        <authorList>
            <consortium name="RefSeq"/>
        </authorList>
    </citation>
    <scope>IDENTIFICATION</scope>
    <source>
        <tissue evidence="4">Entire body</tissue>
    </source>
</reference>
<evidence type="ECO:0000313" key="3">
    <source>
        <dbReference type="Proteomes" id="UP000192223"/>
    </source>
</evidence>
<dbReference type="GO" id="GO:0001522">
    <property type="term" value="P:pseudouridine synthesis"/>
    <property type="evidence" value="ECO:0007669"/>
    <property type="project" value="InterPro"/>
</dbReference>
<dbReference type="Pfam" id="PF01509">
    <property type="entry name" value="TruB_N"/>
    <property type="match status" value="1"/>
</dbReference>
<dbReference type="SUPFAM" id="SSF55120">
    <property type="entry name" value="Pseudouridine synthase"/>
    <property type="match status" value="1"/>
</dbReference>
<dbReference type="GO" id="GO:0003723">
    <property type="term" value="F:RNA binding"/>
    <property type="evidence" value="ECO:0007669"/>
    <property type="project" value="InterPro"/>
</dbReference>